<dbReference type="Proteomes" id="UP000432516">
    <property type="component" value="Unassembled WGS sequence"/>
</dbReference>
<dbReference type="GO" id="GO:0016987">
    <property type="term" value="F:sigma factor activity"/>
    <property type="evidence" value="ECO:0007669"/>
    <property type="project" value="UniProtKB-KW"/>
</dbReference>
<gene>
    <name evidence="7" type="primary">rpoE_6</name>
    <name evidence="7" type="ORF">ERS852429_01757</name>
    <name evidence="8" type="ORF">GKD68_07630</name>
</gene>
<name>A0A173TT47_PARDI</name>
<evidence type="ECO:0000259" key="5">
    <source>
        <dbReference type="Pfam" id="PF04542"/>
    </source>
</evidence>
<keyword evidence="4" id="KW-0804">Transcription</keyword>
<keyword evidence="3" id="KW-0731">Sigma factor</keyword>
<protein>
    <submittedName>
        <fullName evidence="7">Sigma-24</fullName>
    </submittedName>
    <submittedName>
        <fullName evidence="8">Sigma-70 family RNA polymerase sigma factor</fullName>
    </submittedName>
</protein>
<dbReference type="SUPFAM" id="SSF88946">
    <property type="entry name" value="Sigma2 domain of RNA polymerase sigma factors"/>
    <property type="match status" value="1"/>
</dbReference>
<dbReference type="AlphaFoldDB" id="A0A173TT47"/>
<reference evidence="7 9" key="1">
    <citation type="submission" date="2015-09" db="EMBL/GenBank/DDBJ databases">
        <authorList>
            <consortium name="Pathogen Informatics"/>
        </authorList>
    </citation>
    <scope>NUCLEOTIDE SEQUENCE [LARGE SCALE GENOMIC DNA]</scope>
    <source>
        <strain evidence="7 9">2789STDY5608872</strain>
    </source>
</reference>
<evidence type="ECO:0000313" key="7">
    <source>
        <dbReference type="EMBL" id="CUN06003.1"/>
    </source>
</evidence>
<dbReference type="Proteomes" id="UP000095591">
    <property type="component" value="Unassembled WGS sequence"/>
</dbReference>
<dbReference type="EMBL" id="WKNE01000004">
    <property type="protein sequence ID" value="MRZ54622.1"/>
    <property type="molecule type" value="Genomic_DNA"/>
</dbReference>
<evidence type="ECO:0000313" key="9">
    <source>
        <dbReference type="Proteomes" id="UP000095591"/>
    </source>
</evidence>
<dbReference type="GO" id="GO:0006352">
    <property type="term" value="P:DNA-templated transcription initiation"/>
    <property type="evidence" value="ECO:0007669"/>
    <property type="project" value="InterPro"/>
</dbReference>
<dbReference type="PANTHER" id="PTHR43133:SF45">
    <property type="entry name" value="RNA POLYMERASE ECF-TYPE SIGMA FACTOR"/>
    <property type="match status" value="1"/>
</dbReference>
<evidence type="ECO:0000256" key="3">
    <source>
        <dbReference type="ARBA" id="ARBA00023082"/>
    </source>
</evidence>
<feature type="domain" description="RNA polymerase sigma-70 region 2" evidence="5">
    <location>
        <begin position="21"/>
        <end position="87"/>
    </location>
</feature>
<dbReference type="InterPro" id="IPR013324">
    <property type="entry name" value="RNA_pol_sigma_r3/r4-like"/>
</dbReference>
<dbReference type="InterPro" id="IPR036388">
    <property type="entry name" value="WH-like_DNA-bd_sf"/>
</dbReference>
<dbReference type="InterPro" id="IPR013249">
    <property type="entry name" value="RNA_pol_sigma70_r4_t2"/>
</dbReference>
<evidence type="ECO:0000259" key="6">
    <source>
        <dbReference type="Pfam" id="PF08281"/>
    </source>
</evidence>
<dbReference type="EMBL" id="CYXP01000003">
    <property type="protein sequence ID" value="CUN06003.1"/>
    <property type="molecule type" value="Genomic_DNA"/>
</dbReference>
<proteinExistence type="inferred from homology"/>
<comment type="similarity">
    <text evidence="1">Belongs to the sigma-70 factor family. ECF subfamily.</text>
</comment>
<keyword evidence="2" id="KW-0805">Transcription regulation</keyword>
<dbReference type="InterPro" id="IPR007627">
    <property type="entry name" value="RNA_pol_sigma70_r2"/>
</dbReference>
<accession>A0A173TT47</accession>
<dbReference type="GO" id="GO:0003677">
    <property type="term" value="F:DNA binding"/>
    <property type="evidence" value="ECO:0007669"/>
    <property type="project" value="InterPro"/>
</dbReference>
<dbReference type="InterPro" id="IPR014284">
    <property type="entry name" value="RNA_pol_sigma-70_dom"/>
</dbReference>
<dbReference type="SUPFAM" id="SSF88659">
    <property type="entry name" value="Sigma3 and sigma4 domains of RNA polymerase sigma factors"/>
    <property type="match status" value="1"/>
</dbReference>
<dbReference type="Pfam" id="PF04542">
    <property type="entry name" value="Sigma70_r2"/>
    <property type="match status" value="1"/>
</dbReference>
<feature type="domain" description="RNA polymerase sigma factor 70 region 4 type 2" evidence="6">
    <location>
        <begin position="119"/>
        <end position="170"/>
    </location>
</feature>
<dbReference type="InterPro" id="IPR039425">
    <property type="entry name" value="RNA_pol_sigma-70-like"/>
</dbReference>
<evidence type="ECO:0000256" key="2">
    <source>
        <dbReference type="ARBA" id="ARBA00023015"/>
    </source>
</evidence>
<sequence length="187" mass="22013">MDERKWIERILAGDTQSFSCLVAKYEKMAYTIALRILENREEAEEAVQDAFVKMYRALSDFHFDSKFSTWFYRIVYRTALTALRQQRMFVSYEEAGPVDLSNDEVESATALLEREDRKEMIARTLKKLPVDEALLLTLYYLEECSVEEICQITELSASNVKVKLFRGRKRFYEVLQDKMKLETADLL</sequence>
<evidence type="ECO:0000256" key="4">
    <source>
        <dbReference type="ARBA" id="ARBA00023163"/>
    </source>
</evidence>
<evidence type="ECO:0000313" key="8">
    <source>
        <dbReference type="EMBL" id="MRZ54622.1"/>
    </source>
</evidence>
<dbReference type="Gene3D" id="1.10.1740.10">
    <property type="match status" value="1"/>
</dbReference>
<dbReference type="InterPro" id="IPR013325">
    <property type="entry name" value="RNA_pol_sigma_r2"/>
</dbReference>
<organism evidence="7 9">
    <name type="scientific">Parabacteroides distasonis</name>
    <dbReference type="NCBI Taxonomy" id="823"/>
    <lineage>
        <taxon>Bacteria</taxon>
        <taxon>Pseudomonadati</taxon>
        <taxon>Bacteroidota</taxon>
        <taxon>Bacteroidia</taxon>
        <taxon>Bacteroidales</taxon>
        <taxon>Tannerellaceae</taxon>
        <taxon>Parabacteroides</taxon>
    </lineage>
</organism>
<evidence type="ECO:0000313" key="10">
    <source>
        <dbReference type="Proteomes" id="UP000432516"/>
    </source>
</evidence>
<dbReference type="NCBIfam" id="TIGR02937">
    <property type="entry name" value="sigma70-ECF"/>
    <property type="match status" value="1"/>
</dbReference>
<dbReference type="PANTHER" id="PTHR43133">
    <property type="entry name" value="RNA POLYMERASE ECF-TYPE SIGMA FACTO"/>
    <property type="match status" value="1"/>
</dbReference>
<dbReference type="Gene3D" id="1.10.10.10">
    <property type="entry name" value="Winged helix-like DNA-binding domain superfamily/Winged helix DNA-binding domain"/>
    <property type="match status" value="1"/>
</dbReference>
<reference evidence="8 10" key="2">
    <citation type="journal article" date="2019" name="Nat. Med.">
        <title>A library of human gut bacterial isolates paired with longitudinal multiomics data enables mechanistic microbiome research.</title>
        <authorList>
            <person name="Poyet M."/>
            <person name="Groussin M."/>
            <person name="Gibbons S.M."/>
            <person name="Avila-Pacheco J."/>
            <person name="Jiang X."/>
            <person name="Kearney S.M."/>
            <person name="Perrotta A.R."/>
            <person name="Berdy B."/>
            <person name="Zhao S."/>
            <person name="Lieberman T.D."/>
            <person name="Swanson P.K."/>
            <person name="Smith M."/>
            <person name="Roesemann S."/>
            <person name="Alexander J.E."/>
            <person name="Rich S.A."/>
            <person name="Livny J."/>
            <person name="Vlamakis H."/>
            <person name="Clish C."/>
            <person name="Bullock K."/>
            <person name="Deik A."/>
            <person name="Scott J."/>
            <person name="Pierce K.A."/>
            <person name="Xavier R.J."/>
            <person name="Alm E.J."/>
        </authorList>
    </citation>
    <scope>NUCLEOTIDE SEQUENCE [LARGE SCALE GENOMIC DNA]</scope>
    <source>
        <strain evidence="8 10">BIOML-A2</strain>
    </source>
</reference>
<dbReference type="Pfam" id="PF08281">
    <property type="entry name" value="Sigma70_r4_2"/>
    <property type="match status" value="1"/>
</dbReference>
<evidence type="ECO:0000256" key="1">
    <source>
        <dbReference type="ARBA" id="ARBA00010641"/>
    </source>
</evidence>
<dbReference type="RefSeq" id="WP_044545237.1">
    <property type="nucleotide sequence ID" value="NZ_CDRH01000190.1"/>
</dbReference>